<evidence type="ECO:0000256" key="1">
    <source>
        <dbReference type="SAM" id="MobiDB-lite"/>
    </source>
</evidence>
<evidence type="ECO:0000313" key="3">
    <source>
        <dbReference type="Proteomes" id="UP001500908"/>
    </source>
</evidence>
<organism evidence="2 3">
    <name type="scientific">Salinactinospora qingdaonensis</name>
    <dbReference type="NCBI Taxonomy" id="702744"/>
    <lineage>
        <taxon>Bacteria</taxon>
        <taxon>Bacillati</taxon>
        <taxon>Actinomycetota</taxon>
        <taxon>Actinomycetes</taxon>
        <taxon>Streptosporangiales</taxon>
        <taxon>Nocardiopsidaceae</taxon>
        <taxon>Salinactinospora</taxon>
    </lineage>
</organism>
<sequence length="62" mass="6622">MTGPPAHVATITPRTTRRASPAKSHSLYSRATANARFALEGAMLHTQHYPDRAVPTAAVGPR</sequence>
<gene>
    <name evidence="2" type="ORF">GCM10022402_21290</name>
</gene>
<name>A0ABP7FJN4_9ACTN</name>
<evidence type="ECO:0000313" key="2">
    <source>
        <dbReference type="EMBL" id="GAA3741238.1"/>
    </source>
</evidence>
<proteinExistence type="predicted"/>
<keyword evidence="3" id="KW-1185">Reference proteome</keyword>
<dbReference type="Proteomes" id="UP001500908">
    <property type="component" value="Unassembled WGS sequence"/>
</dbReference>
<accession>A0ABP7FJN4</accession>
<dbReference type="EMBL" id="BAABDD010000008">
    <property type="protein sequence ID" value="GAA3741238.1"/>
    <property type="molecule type" value="Genomic_DNA"/>
</dbReference>
<comment type="caution">
    <text evidence="2">The sequence shown here is derived from an EMBL/GenBank/DDBJ whole genome shotgun (WGS) entry which is preliminary data.</text>
</comment>
<feature type="region of interest" description="Disordered" evidence="1">
    <location>
        <begin position="1"/>
        <end position="26"/>
    </location>
</feature>
<reference evidence="3" key="1">
    <citation type="journal article" date="2019" name="Int. J. Syst. Evol. Microbiol.">
        <title>The Global Catalogue of Microorganisms (GCM) 10K type strain sequencing project: providing services to taxonomists for standard genome sequencing and annotation.</title>
        <authorList>
            <consortium name="The Broad Institute Genomics Platform"/>
            <consortium name="The Broad Institute Genome Sequencing Center for Infectious Disease"/>
            <person name="Wu L."/>
            <person name="Ma J."/>
        </authorList>
    </citation>
    <scope>NUCLEOTIDE SEQUENCE [LARGE SCALE GENOMIC DNA]</scope>
    <source>
        <strain evidence="3">JCM 17137</strain>
    </source>
</reference>
<protein>
    <submittedName>
        <fullName evidence="2">Uncharacterized protein</fullName>
    </submittedName>
</protein>
<dbReference type="RefSeq" id="WP_344970344.1">
    <property type="nucleotide sequence ID" value="NZ_BAABDD010000008.1"/>
</dbReference>